<dbReference type="EMBL" id="JACJPW010000115">
    <property type="protein sequence ID" value="MBD2185288.1"/>
    <property type="molecule type" value="Genomic_DNA"/>
</dbReference>
<accession>A0A926ZJ89</accession>
<proteinExistence type="predicted"/>
<sequence length="103" mass="11814">MIEPELFDVIELLVNLTEYNLEAGMRGAIVDCYGDGKYEVEFTNEEGEAEVICPISSHQFIVVWKAKTKNWLSVSEQIVAAIANLSEERKREVLDFTRALYQR</sequence>
<evidence type="ECO:0000313" key="2">
    <source>
        <dbReference type="Proteomes" id="UP000641646"/>
    </source>
</evidence>
<dbReference type="AlphaFoldDB" id="A0A926ZJ89"/>
<reference evidence="1" key="1">
    <citation type="journal article" date="2015" name="ISME J.">
        <title>Draft Genome Sequence of Streptomyces incarnatus NRRL8089, which Produces the Nucleoside Antibiotic Sinefungin.</title>
        <authorList>
            <person name="Oshima K."/>
            <person name="Hattori M."/>
            <person name="Shimizu H."/>
            <person name="Fukuda K."/>
            <person name="Nemoto M."/>
            <person name="Inagaki K."/>
            <person name="Tamura T."/>
        </authorList>
    </citation>
    <scope>NUCLEOTIDE SEQUENCE</scope>
    <source>
        <strain evidence="1">FACHB-1375</strain>
    </source>
</reference>
<reference evidence="1" key="2">
    <citation type="submission" date="2020-08" db="EMBL/GenBank/DDBJ databases">
        <authorList>
            <person name="Chen M."/>
            <person name="Teng W."/>
            <person name="Zhao L."/>
            <person name="Hu C."/>
            <person name="Zhou Y."/>
            <person name="Han B."/>
            <person name="Song L."/>
            <person name="Shu W."/>
        </authorList>
    </citation>
    <scope>NUCLEOTIDE SEQUENCE</scope>
    <source>
        <strain evidence="1">FACHB-1375</strain>
    </source>
</reference>
<organism evidence="1 2">
    <name type="scientific">Aerosakkonema funiforme FACHB-1375</name>
    <dbReference type="NCBI Taxonomy" id="2949571"/>
    <lineage>
        <taxon>Bacteria</taxon>
        <taxon>Bacillati</taxon>
        <taxon>Cyanobacteriota</taxon>
        <taxon>Cyanophyceae</taxon>
        <taxon>Oscillatoriophycideae</taxon>
        <taxon>Aerosakkonematales</taxon>
        <taxon>Aerosakkonemataceae</taxon>
        <taxon>Aerosakkonema</taxon>
    </lineage>
</organism>
<gene>
    <name evidence="1" type="ORF">H6G03_30145</name>
</gene>
<dbReference type="Proteomes" id="UP000641646">
    <property type="component" value="Unassembled WGS sequence"/>
</dbReference>
<protein>
    <submittedName>
        <fullName evidence="1">DUF4926 domain-containing protein</fullName>
    </submittedName>
</protein>
<keyword evidence="2" id="KW-1185">Reference proteome</keyword>
<comment type="caution">
    <text evidence="1">The sequence shown here is derived from an EMBL/GenBank/DDBJ whole genome shotgun (WGS) entry which is preliminary data.</text>
</comment>
<dbReference type="RefSeq" id="WP_190473371.1">
    <property type="nucleotide sequence ID" value="NZ_JACJPW010000115.1"/>
</dbReference>
<evidence type="ECO:0000313" key="1">
    <source>
        <dbReference type="EMBL" id="MBD2185288.1"/>
    </source>
</evidence>
<name>A0A926ZJ89_9CYAN</name>
<dbReference type="Pfam" id="PF16277">
    <property type="entry name" value="DUF4926"/>
    <property type="match status" value="1"/>
</dbReference>
<dbReference type="InterPro" id="IPR032568">
    <property type="entry name" value="DUF4926"/>
</dbReference>